<dbReference type="Proteomes" id="UP000182658">
    <property type="component" value="Unassembled WGS sequence"/>
</dbReference>
<dbReference type="EMBL" id="KV875093">
    <property type="protein sequence ID" value="OIW35227.1"/>
    <property type="molecule type" value="Genomic_DNA"/>
</dbReference>
<evidence type="ECO:0000256" key="7">
    <source>
        <dbReference type="SAM" id="MobiDB-lite"/>
    </source>
</evidence>
<evidence type="ECO:0000313" key="8">
    <source>
        <dbReference type="EMBL" id="OIW35227.1"/>
    </source>
</evidence>
<organism evidence="8 9">
    <name type="scientific">Coniochaeta ligniaria NRRL 30616</name>
    <dbReference type="NCBI Taxonomy" id="1408157"/>
    <lineage>
        <taxon>Eukaryota</taxon>
        <taxon>Fungi</taxon>
        <taxon>Dikarya</taxon>
        <taxon>Ascomycota</taxon>
        <taxon>Pezizomycotina</taxon>
        <taxon>Sordariomycetes</taxon>
        <taxon>Sordariomycetidae</taxon>
        <taxon>Coniochaetales</taxon>
        <taxon>Coniochaetaceae</taxon>
        <taxon>Coniochaeta</taxon>
    </lineage>
</organism>
<dbReference type="InterPro" id="IPR018202">
    <property type="entry name" value="Ser_caboxypep_ser_AS"/>
</dbReference>
<dbReference type="PROSITE" id="PS00131">
    <property type="entry name" value="CARBOXYPEPT_SER_SER"/>
    <property type="match status" value="1"/>
</dbReference>
<evidence type="ECO:0000256" key="3">
    <source>
        <dbReference type="ARBA" id="ARBA00022670"/>
    </source>
</evidence>
<evidence type="ECO:0000256" key="6">
    <source>
        <dbReference type="RuleBase" id="RU361156"/>
    </source>
</evidence>
<keyword evidence="3 6" id="KW-0645">Protease</keyword>
<dbReference type="InterPro" id="IPR001563">
    <property type="entry name" value="Peptidase_S10"/>
</dbReference>
<accession>A0A1J7J785</accession>
<comment type="similarity">
    <text evidence="1 6">Belongs to the peptidase S10 family.</text>
</comment>
<feature type="region of interest" description="Disordered" evidence="7">
    <location>
        <begin position="498"/>
        <end position="522"/>
    </location>
</feature>
<dbReference type="AlphaFoldDB" id="A0A1J7J785"/>
<dbReference type="GO" id="GO:0004185">
    <property type="term" value="F:serine-type carboxypeptidase activity"/>
    <property type="evidence" value="ECO:0007669"/>
    <property type="project" value="UniProtKB-UniRule"/>
</dbReference>
<keyword evidence="4 6" id="KW-0378">Hydrolase</keyword>
<proteinExistence type="inferred from homology"/>
<dbReference type="PANTHER" id="PTHR11802">
    <property type="entry name" value="SERINE PROTEASE FAMILY S10 SERINE CARBOXYPEPTIDASE"/>
    <property type="match status" value="1"/>
</dbReference>
<evidence type="ECO:0000256" key="5">
    <source>
        <dbReference type="ARBA" id="ARBA00023180"/>
    </source>
</evidence>
<gene>
    <name evidence="8" type="ORF">CONLIGDRAFT_658796</name>
</gene>
<reference evidence="8 9" key="1">
    <citation type="submission" date="2016-10" db="EMBL/GenBank/DDBJ databases">
        <title>Draft genome sequence of Coniochaeta ligniaria NRRL30616, a lignocellulolytic fungus for bioabatement of inhibitors in plant biomass hydrolysates.</title>
        <authorList>
            <consortium name="DOE Joint Genome Institute"/>
            <person name="Jimenez D.J."/>
            <person name="Hector R.E."/>
            <person name="Riley R."/>
            <person name="Sun H."/>
            <person name="Grigoriev I.V."/>
            <person name="Van Elsas J.D."/>
            <person name="Nichols N.N."/>
        </authorList>
    </citation>
    <scope>NUCLEOTIDE SEQUENCE [LARGE SCALE GENOMIC DNA]</scope>
    <source>
        <strain evidence="8 9">NRRL 30616</strain>
    </source>
</reference>
<keyword evidence="9" id="KW-1185">Reference proteome</keyword>
<dbReference type="Pfam" id="PF00450">
    <property type="entry name" value="Peptidase_S10"/>
    <property type="match status" value="1"/>
</dbReference>
<dbReference type="InterPro" id="IPR033124">
    <property type="entry name" value="Ser_caboxypep_his_AS"/>
</dbReference>
<evidence type="ECO:0000256" key="4">
    <source>
        <dbReference type="ARBA" id="ARBA00022801"/>
    </source>
</evidence>
<keyword evidence="2 6" id="KW-0121">Carboxypeptidase</keyword>
<dbReference type="PRINTS" id="PR00724">
    <property type="entry name" value="CRBOXYPTASEC"/>
</dbReference>
<dbReference type="GO" id="GO:0006508">
    <property type="term" value="P:proteolysis"/>
    <property type="evidence" value="ECO:0007669"/>
    <property type="project" value="UniProtKB-KW"/>
</dbReference>
<evidence type="ECO:0000256" key="1">
    <source>
        <dbReference type="ARBA" id="ARBA00009431"/>
    </source>
</evidence>
<dbReference type="EC" id="3.4.16.-" evidence="6"/>
<evidence type="ECO:0000313" key="9">
    <source>
        <dbReference type="Proteomes" id="UP000182658"/>
    </source>
</evidence>
<dbReference type="InterPro" id="IPR029058">
    <property type="entry name" value="AB_hydrolase_fold"/>
</dbReference>
<dbReference type="PANTHER" id="PTHR11802:SF131">
    <property type="entry name" value="CARBOXYPEPTIDASE"/>
    <property type="match status" value="1"/>
</dbReference>
<evidence type="ECO:0000256" key="2">
    <source>
        <dbReference type="ARBA" id="ARBA00022645"/>
    </source>
</evidence>
<protein>
    <recommendedName>
        <fullName evidence="6">Carboxypeptidase</fullName>
        <ecNumber evidence="6">3.4.16.-</ecNumber>
    </recommendedName>
</protein>
<dbReference type="InParanoid" id="A0A1J7J785"/>
<feature type="compositionally biased region" description="Polar residues" evidence="7">
    <location>
        <begin position="512"/>
        <end position="522"/>
    </location>
</feature>
<name>A0A1J7J785_9PEZI</name>
<dbReference type="GO" id="GO:0000324">
    <property type="term" value="C:fungal-type vacuole"/>
    <property type="evidence" value="ECO:0007669"/>
    <property type="project" value="TreeGrafter"/>
</dbReference>
<sequence length="522" mass="58017">MLPEGSLYVQRMRVQCFAILLAHFSMIRALSGWYTQPSVETALPQHRDHGVQSSSARGQFARDKVNICETTKGVNSYSGYIDLDEHSHLFFWFFEARQSPKTAPITLWLNGGPGSDSLLGLFTDLTAQEIGPCTVNPDLTTSLNPFSWSETSNLLFLSQPLGVGFSYGTKGEGTFDGSNTTTVDTSQLAARTAWHAVQAFLAELPQMSPKIRARDFNLWTESYGGHYGPVFLRHFSTENELIKTGSKKGYPNFTANNTYGIQPLDDQVVAYMKFASSMYNGCRDQVYGCRQAYSSDEASIETRALCSRAANMCRDNVEGPYYEYSDRSMYDIRKSSQDPAYTDFFIKYLNLPSTQEALGVKLLSKYEPSSNEVYSAFQLSGDYVYPGYIDDLAFLLDKGVRVVLSYGDADYIGNWFGGEAVSLALNYSYAPFFRSTSYVRLTVDGTDHGIIREYGNFSFVVVYDAGHMVPTDKPDVALEIFRRSISGLDIATGLEPISNQPTVPLTPDEPFASTTPESAART</sequence>
<dbReference type="SUPFAM" id="SSF53474">
    <property type="entry name" value="alpha/beta-Hydrolases"/>
    <property type="match status" value="1"/>
</dbReference>
<dbReference type="OrthoDB" id="443318at2759"/>
<keyword evidence="5" id="KW-0325">Glycoprotein</keyword>
<dbReference type="STRING" id="1408157.A0A1J7J785"/>
<dbReference type="Gene3D" id="3.40.50.1820">
    <property type="entry name" value="alpha/beta hydrolase"/>
    <property type="match status" value="1"/>
</dbReference>
<dbReference type="PROSITE" id="PS00560">
    <property type="entry name" value="CARBOXYPEPT_SER_HIS"/>
    <property type="match status" value="1"/>
</dbReference>